<feature type="binding site" evidence="5">
    <location>
        <position position="106"/>
    </location>
    <ligand>
        <name>Mg(2+)</name>
        <dbReference type="ChEBI" id="CHEBI:18420"/>
    </ligand>
</feature>
<organism evidence="6 7">
    <name type="scientific">Legionella brunensis</name>
    <dbReference type="NCBI Taxonomy" id="29422"/>
    <lineage>
        <taxon>Bacteria</taxon>
        <taxon>Pseudomonadati</taxon>
        <taxon>Pseudomonadota</taxon>
        <taxon>Gammaproteobacteria</taxon>
        <taxon>Legionellales</taxon>
        <taxon>Legionellaceae</taxon>
        <taxon>Legionella</taxon>
    </lineage>
</organism>
<keyword evidence="7" id="KW-1185">Reference proteome</keyword>
<dbReference type="PANTHER" id="PTHR33254">
    <property type="entry name" value="4-HYDROXY-4-METHYL-2-OXOGLUTARATE ALDOLASE 3-RELATED"/>
    <property type="match status" value="1"/>
</dbReference>
<dbReference type="STRING" id="29422.Lbru_2049"/>
<dbReference type="Proteomes" id="UP000054742">
    <property type="component" value="Unassembled WGS sequence"/>
</dbReference>
<proteinExistence type="predicted"/>
<reference evidence="6 7" key="1">
    <citation type="submission" date="2015-11" db="EMBL/GenBank/DDBJ databases">
        <title>Genomic analysis of 38 Legionella species identifies large and diverse effector repertoires.</title>
        <authorList>
            <person name="Burstein D."/>
            <person name="Amaro F."/>
            <person name="Zusman T."/>
            <person name="Lifshitz Z."/>
            <person name="Cohen O."/>
            <person name="Gilbert J.A."/>
            <person name="Pupko T."/>
            <person name="Shuman H.A."/>
            <person name="Segal G."/>
        </authorList>
    </citation>
    <scope>NUCLEOTIDE SEQUENCE [LARGE SCALE GENOMIC DNA]</scope>
    <source>
        <strain evidence="6 7">ATCC 43878</strain>
    </source>
</reference>
<evidence type="ECO:0000256" key="3">
    <source>
        <dbReference type="ARBA" id="ARBA00029596"/>
    </source>
</evidence>
<dbReference type="SUPFAM" id="SSF89562">
    <property type="entry name" value="RraA-like"/>
    <property type="match status" value="1"/>
</dbReference>
<protein>
    <recommendedName>
        <fullName evidence="2">Putative 4-hydroxy-4-methyl-2-oxoglutarate aldolase</fullName>
    </recommendedName>
    <alternativeName>
        <fullName evidence="3">Regulator of ribonuclease activity homolog</fullName>
    </alternativeName>
    <alternativeName>
        <fullName evidence="4">RraA-like protein</fullName>
    </alternativeName>
</protein>
<evidence type="ECO:0000256" key="5">
    <source>
        <dbReference type="PIRSR" id="PIRSR605493-1"/>
    </source>
</evidence>
<accession>A0A0W0SEE3</accession>
<comment type="cofactor">
    <cofactor evidence="5">
        <name>Mg(2+)</name>
        <dbReference type="ChEBI" id="CHEBI:18420"/>
    </cofactor>
</comment>
<sequence length="218" mass="23316">MNLNEIADKLALLSTTHFCDASASIRIFDSAIGNLSNQARLVGKAFPIEANGDLLSIMQAIELANPGDVLVIASNGAQKALAGEILATAALKKGIAGMVMDGYCRDVDAIRALDFPFYAKGIYPAAATKHKLSPLNVPIVCGNIAIHPQDIIFGDDSGLIAMSYAELIMLLPVASEIKAKEVKALDKIQQGMALGDIFNLQEYVDELRQQKSGCLKWL</sequence>
<keyword evidence="5" id="KW-0460">Magnesium</keyword>
<evidence type="ECO:0000256" key="4">
    <source>
        <dbReference type="ARBA" id="ARBA00030169"/>
    </source>
</evidence>
<evidence type="ECO:0000256" key="2">
    <source>
        <dbReference type="ARBA" id="ARBA00016549"/>
    </source>
</evidence>
<dbReference type="PANTHER" id="PTHR33254:SF4">
    <property type="entry name" value="4-HYDROXY-4-METHYL-2-OXOGLUTARATE ALDOLASE 3-RELATED"/>
    <property type="match status" value="1"/>
</dbReference>
<dbReference type="Gene3D" id="3.50.30.40">
    <property type="entry name" value="Ribonuclease E inhibitor RraA/RraA-like"/>
    <property type="match status" value="1"/>
</dbReference>
<dbReference type="CDD" id="cd16841">
    <property type="entry name" value="RraA_family"/>
    <property type="match status" value="1"/>
</dbReference>
<dbReference type="EMBL" id="LNXV01000029">
    <property type="protein sequence ID" value="KTC81529.1"/>
    <property type="molecule type" value="Genomic_DNA"/>
</dbReference>
<gene>
    <name evidence="6" type="primary">dlpA_2</name>
    <name evidence="6" type="ORF">Lbru_2049</name>
</gene>
<dbReference type="InterPro" id="IPR036704">
    <property type="entry name" value="RraA/RraA-like_sf"/>
</dbReference>
<dbReference type="GO" id="GO:0046872">
    <property type="term" value="F:metal ion binding"/>
    <property type="evidence" value="ECO:0007669"/>
    <property type="project" value="UniProtKB-KW"/>
</dbReference>
<evidence type="ECO:0000256" key="1">
    <source>
        <dbReference type="ARBA" id="ARBA00001968"/>
    </source>
</evidence>
<dbReference type="AlphaFoldDB" id="A0A0W0SEE3"/>
<dbReference type="InterPro" id="IPR005493">
    <property type="entry name" value="RraA/RraA-like"/>
</dbReference>
<keyword evidence="5" id="KW-0479">Metal-binding</keyword>
<dbReference type="PATRIC" id="fig|29422.6.peg.2186"/>
<feature type="binding site" evidence="5">
    <location>
        <position position="105"/>
    </location>
    <ligand>
        <name>substrate</name>
    </ligand>
</feature>
<dbReference type="Pfam" id="PF03737">
    <property type="entry name" value="RraA-like"/>
    <property type="match status" value="1"/>
</dbReference>
<dbReference type="RefSeq" id="WP_058442039.1">
    <property type="nucleotide sequence ID" value="NZ_CAAAHU010000005.1"/>
</dbReference>
<comment type="caution">
    <text evidence="6">The sequence shown here is derived from an EMBL/GenBank/DDBJ whole genome shotgun (WGS) entry which is preliminary data.</text>
</comment>
<comment type="cofactor">
    <cofactor evidence="1">
        <name>a divalent metal cation</name>
        <dbReference type="ChEBI" id="CHEBI:60240"/>
    </cofactor>
</comment>
<evidence type="ECO:0000313" key="6">
    <source>
        <dbReference type="EMBL" id="KTC81529.1"/>
    </source>
</evidence>
<evidence type="ECO:0000313" key="7">
    <source>
        <dbReference type="Proteomes" id="UP000054742"/>
    </source>
</evidence>
<feature type="binding site" evidence="5">
    <location>
        <begin position="83"/>
        <end position="86"/>
    </location>
    <ligand>
        <name>substrate</name>
    </ligand>
</feature>
<dbReference type="OrthoDB" id="9812532at2"/>
<name>A0A0W0SEE3_9GAMM</name>